<evidence type="ECO:0000313" key="5">
    <source>
        <dbReference type="Proteomes" id="UP000192726"/>
    </source>
</evidence>
<feature type="transmembrane region" description="Helical" evidence="2">
    <location>
        <begin position="222"/>
        <end position="242"/>
    </location>
</feature>
<dbReference type="EMBL" id="CP020569">
    <property type="protein sequence ID" value="ARF53237.1"/>
    <property type="molecule type" value="Genomic_DNA"/>
</dbReference>
<dbReference type="Pfam" id="PF01757">
    <property type="entry name" value="Acyl_transf_3"/>
    <property type="match status" value="1"/>
</dbReference>
<proteinExistence type="predicted"/>
<feature type="transmembrane region" description="Helical" evidence="2">
    <location>
        <begin position="73"/>
        <end position="90"/>
    </location>
</feature>
<feature type="transmembrane region" description="Helical" evidence="2">
    <location>
        <begin position="262"/>
        <end position="282"/>
    </location>
</feature>
<dbReference type="KEGG" id="sgv:B1H19_02820"/>
<dbReference type="GO" id="GO:0016747">
    <property type="term" value="F:acyltransferase activity, transferring groups other than amino-acyl groups"/>
    <property type="evidence" value="ECO:0007669"/>
    <property type="project" value="InterPro"/>
</dbReference>
<feature type="region of interest" description="Disordered" evidence="1">
    <location>
        <begin position="37"/>
        <end position="65"/>
    </location>
</feature>
<keyword evidence="5" id="KW-1185">Reference proteome</keyword>
<evidence type="ECO:0000259" key="3">
    <source>
        <dbReference type="Pfam" id="PF01757"/>
    </source>
</evidence>
<sequence>MPSARRATDGRLRVLPRKGCARRAPLRRWATVPRSSRLYGRGRGRQGSRAPAPGSFTVTPTTSPPERLPSLTGLRFVAAFGVYLCHAVFLGLRGRAWIPTELLGPLAVSLFFILSGFVLTRFARPGDTARAFWRRRVVKIYPNHLTVLVLFMIYFMVVGMAVRPSGSVLMLVPGILLVHTWLPNYTLIGSGNIVSWSLACEVFFYLLFPLLLALVRRIPPRRLAAAAVCTAAAVWTVPVVSYALDGAPLPGFPWPVPRDQLWFAYFLPVCRLPEFVLGIILATGMRSGGCTRRVGMWASSALLLTSLVLGATVLPTVFLFAAVGVVPLTLLIRATAALDLRGARSPLRTPVMVFLGEISYAFYLVHTLALLVVYHFIGDAWSGLATGVLGLPVALLMAWLLYTLVEQPCMRRFARRRRPVTSPAPARARADSEQPGKSA</sequence>
<feature type="region of interest" description="Disordered" evidence="1">
    <location>
        <begin position="420"/>
        <end position="439"/>
    </location>
</feature>
<keyword evidence="2" id="KW-0472">Membrane</keyword>
<feature type="transmembrane region" description="Helical" evidence="2">
    <location>
        <begin position="140"/>
        <end position="161"/>
    </location>
</feature>
<name>A0A1V0TJW5_9ACTN</name>
<feature type="transmembrane region" description="Helical" evidence="2">
    <location>
        <begin position="193"/>
        <end position="215"/>
    </location>
</feature>
<feature type="transmembrane region" description="Helical" evidence="2">
    <location>
        <begin position="102"/>
        <end position="120"/>
    </location>
</feature>
<protein>
    <recommendedName>
        <fullName evidence="3">Acyltransferase 3 domain-containing protein</fullName>
    </recommendedName>
</protein>
<feature type="compositionally biased region" description="Basic and acidic residues" evidence="1">
    <location>
        <begin position="428"/>
        <end position="439"/>
    </location>
</feature>
<dbReference type="AlphaFoldDB" id="A0A1V0TJW5"/>
<feature type="transmembrane region" description="Helical" evidence="2">
    <location>
        <begin position="383"/>
        <end position="405"/>
    </location>
</feature>
<evidence type="ECO:0000313" key="4">
    <source>
        <dbReference type="EMBL" id="ARF53237.1"/>
    </source>
</evidence>
<accession>A0A1V0TJW5</accession>
<dbReference type="PANTHER" id="PTHR23028:SF53">
    <property type="entry name" value="ACYL_TRANSF_3 DOMAIN-CONTAINING PROTEIN"/>
    <property type="match status" value="1"/>
</dbReference>
<feature type="transmembrane region" description="Helical" evidence="2">
    <location>
        <begin position="317"/>
        <end position="340"/>
    </location>
</feature>
<dbReference type="PANTHER" id="PTHR23028">
    <property type="entry name" value="ACETYLTRANSFERASE"/>
    <property type="match status" value="1"/>
</dbReference>
<reference evidence="4 5" key="1">
    <citation type="submission" date="2017-04" db="EMBL/GenBank/DDBJ databases">
        <title>Complete Genome Sequence of Streptomyces gilvosporeus F607, a Capable Producer of Natamycin.</title>
        <authorList>
            <person name="Zong G."/>
            <person name="Zhong C."/>
            <person name="Fu J."/>
            <person name="Qin R."/>
            <person name="Cao G."/>
        </authorList>
    </citation>
    <scope>NUCLEOTIDE SEQUENCE [LARGE SCALE GENOMIC DNA]</scope>
    <source>
        <strain evidence="4 5">F607</strain>
    </source>
</reference>
<evidence type="ECO:0000256" key="1">
    <source>
        <dbReference type="SAM" id="MobiDB-lite"/>
    </source>
</evidence>
<gene>
    <name evidence="4" type="ORF">B1H19_02820</name>
</gene>
<dbReference type="STRING" id="553510.B1H19_02820"/>
<keyword evidence="2" id="KW-1133">Transmembrane helix</keyword>
<dbReference type="GO" id="GO:0016020">
    <property type="term" value="C:membrane"/>
    <property type="evidence" value="ECO:0007669"/>
    <property type="project" value="TreeGrafter"/>
</dbReference>
<dbReference type="GO" id="GO:0000271">
    <property type="term" value="P:polysaccharide biosynthetic process"/>
    <property type="evidence" value="ECO:0007669"/>
    <property type="project" value="TreeGrafter"/>
</dbReference>
<feature type="transmembrane region" description="Helical" evidence="2">
    <location>
        <begin position="352"/>
        <end position="377"/>
    </location>
</feature>
<dbReference type="Proteomes" id="UP000192726">
    <property type="component" value="Chromosome"/>
</dbReference>
<feature type="transmembrane region" description="Helical" evidence="2">
    <location>
        <begin position="294"/>
        <end position="311"/>
    </location>
</feature>
<dbReference type="InterPro" id="IPR050879">
    <property type="entry name" value="Acyltransferase_3"/>
</dbReference>
<feature type="domain" description="Acyltransferase 3" evidence="3">
    <location>
        <begin position="70"/>
        <end position="402"/>
    </location>
</feature>
<organism evidence="4 5">
    <name type="scientific">Streptomyces gilvosporeus</name>
    <dbReference type="NCBI Taxonomy" id="553510"/>
    <lineage>
        <taxon>Bacteria</taxon>
        <taxon>Bacillati</taxon>
        <taxon>Actinomycetota</taxon>
        <taxon>Actinomycetes</taxon>
        <taxon>Kitasatosporales</taxon>
        <taxon>Streptomycetaceae</taxon>
        <taxon>Streptomyces</taxon>
    </lineage>
</organism>
<dbReference type="InterPro" id="IPR002656">
    <property type="entry name" value="Acyl_transf_3_dom"/>
</dbReference>
<keyword evidence="2" id="KW-0812">Transmembrane</keyword>
<evidence type="ECO:0000256" key="2">
    <source>
        <dbReference type="SAM" id="Phobius"/>
    </source>
</evidence>